<dbReference type="EMBL" id="JAOVQM010000010">
    <property type="protein sequence ID" value="MCV2232820.1"/>
    <property type="molecule type" value="Genomic_DNA"/>
</dbReference>
<evidence type="ECO:0000259" key="1">
    <source>
        <dbReference type="Pfam" id="PF00668"/>
    </source>
</evidence>
<keyword evidence="3" id="KW-1185">Reference proteome</keyword>
<name>A0ABT2Y7U9_9MOLU</name>
<feature type="non-terminal residue" evidence="2">
    <location>
        <position position="391"/>
    </location>
</feature>
<dbReference type="Pfam" id="PF00668">
    <property type="entry name" value="Condensation"/>
    <property type="match status" value="1"/>
</dbReference>
<organism evidence="2 3">
    <name type="scientific">Paracholeplasma manati</name>
    <dbReference type="NCBI Taxonomy" id="591373"/>
    <lineage>
        <taxon>Bacteria</taxon>
        <taxon>Bacillati</taxon>
        <taxon>Mycoplasmatota</taxon>
        <taxon>Mollicutes</taxon>
        <taxon>Acholeplasmatales</taxon>
        <taxon>Acholeplasmataceae</taxon>
        <taxon>Paracholeplasma</taxon>
    </lineage>
</organism>
<dbReference type="Proteomes" id="UP001177160">
    <property type="component" value="Unassembled WGS sequence"/>
</dbReference>
<evidence type="ECO:0000313" key="3">
    <source>
        <dbReference type="Proteomes" id="UP001177160"/>
    </source>
</evidence>
<evidence type="ECO:0000313" key="2">
    <source>
        <dbReference type="EMBL" id="MCV2232820.1"/>
    </source>
</evidence>
<comment type="caution">
    <text evidence="2">The sequence shown here is derived from an EMBL/GenBank/DDBJ whole genome shotgun (WGS) entry which is preliminary data.</text>
</comment>
<sequence>MKALSRLQLNMLHASQQYTHYPTQIGCFLDISKIDCDVKTIESFFHTIDELNQTVDTTHPNPVWVPSETKPTLTYIHASDTQSYLETPFQSNQPWYRFAIEIETKRLVFVASHVLVDGTSIQLLMKGLYHILQNKLVEPFMKPLEEAQIPLEAQQYYESKVSCIKPTFIKPYHPTSGVHPAKRRSFILNSIIHHQLNDIQPIALWIEAALALYIQYLNPQKPIRYGKVLSQRRSQEKTAIGLFSQAYPVHLNPSEFLTIEAFLNHIDITQKAMLRRRFIDFEALLVNAKTHHQTAQLFDMTFINQNLNYEEDIPIEPLFYPYLDQALVINVLTGNEVKLYFDYQMDVYSDIMIERLYKRIEYLLEQMTSTHVLAEISMLLPEELPNLVTKK</sequence>
<dbReference type="RefSeq" id="WP_263609009.1">
    <property type="nucleotide sequence ID" value="NZ_JAOVQM010000010.1"/>
</dbReference>
<feature type="domain" description="Condensation" evidence="1">
    <location>
        <begin position="208"/>
        <end position="370"/>
    </location>
</feature>
<protein>
    <submittedName>
        <fullName evidence="2">Condensation domain-containing protein</fullName>
    </submittedName>
</protein>
<accession>A0ABT2Y7U9</accession>
<dbReference type="Gene3D" id="3.30.559.30">
    <property type="entry name" value="Nonribosomal peptide synthetase, condensation domain"/>
    <property type="match status" value="1"/>
</dbReference>
<reference evidence="2" key="1">
    <citation type="submission" date="2022-09" db="EMBL/GenBank/DDBJ databases">
        <title>Novel Mycoplasma species identified in domestic and wild animals.</title>
        <authorList>
            <person name="Volokhov D.V."/>
            <person name="Furtak V.A."/>
            <person name="Zagorodnyaya T.A."/>
        </authorList>
    </citation>
    <scope>NUCLEOTIDE SEQUENCE</scope>
    <source>
        <strain evidence="2">Oakley</strain>
    </source>
</reference>
<gene>
    <name evidence="2" type="ORF">N7548_08310</name>
</gene>
<dbReference type="InterPro" id="IPR001242">
    <property type="entry name" value="Condensation_dom"/>
</dbReference>
<proteinExistence type="predicted"/>
<dbReference type="SUPFAM" id="SSF52777">
    <property type="entry name" value="CoA-dependent acyltransferases"/>
    <property type="match status" value="2"/>
</dbReference>